<dbReference type="Proteomes" id="UP000318667">
    <property type="component" value="Unassembled WGS sequence"/>
</dbReference>
<evidence type="ECO:0000313" key="1">
    <source>
        <dbReference type="EMBL" id="TWH77866.1"/>
    </source>
</evidence>
<reference evidence="1 2" key="1">
    <citation type="journal article" date="2015" name="Stand. Genomic Sci.">
        <title>Genomic Encyclopedia of Bacterial and Archaeal Type Strains, Phase III: the genomes of soil and plant-associated and newly described type strains.</title>
        <authorList>
            <person name="Whitman W.B."/>
            <person name="Woyke T."/>
            <person name="Klenk H.P."/>
            <person name="Zhou Y."/>
            <person name="Lilburn T.G."/>
            <person name="Beck B.J."/>
            <person name="De Vos P."/>
            <person name="Vandamme P."/>
            <person name="Eisen J.A."/>
            <person name="Garrity G."/>
            <person name="Hugenholtz P."/>
            <person name="Kyrpides N.C."/>
        </authorList>
    </citation>
    <scope>NUCLEOTIDE SEQUENCE [LARGE SCALE GENOMIC DNA]</scope>
    <source>
        <strain evidence="1 2">CGMCC 1.10115</strain>
    </source>
</reference>
<dbReference type="AlphaFoldDB" id="A0A562J3U9"/>
<sequence length="81" mass="9022">MLEALVKVVYGITAEVYLLFKFKAVLKLIVDFSTLLTGVEGVRSSKMHSHFLRAVFMDLQCPAGEASQRETPQAYNAEEAL</sequence>
<accession>A0A562J3U9</accession>
<dbReference type="EMBL" id="VLKI01000036">
    <property type="protein sequence ID" value="TWH77866.1"/>
    <property type="molecule type" value="Genomic_DNA"/>
</dbReference>
<gene>
    <name evidence="1" type="ORF">IQ19_05514</name>
</gene>
<protein>
    <submittedName>
        <fullName evidence="1">Uncharacterized protein</fullName>
    </submittedName>
</protein>
<organism evidence="1 2">
    <name type="scientific">Cytobacillus oceanisediminis</name>
    <dbReference type="NCBI Taxonomy" id="665099"/>
    <lineage>
        <taxon>Bacteria</taxon>
        <taxon>Bacillati</taxon>
        <taxon>Bacillota</taxon>
        <taxon>Bacilli</taxon>
        <taxon>Bacillales</taxon>
        <taxon>Bacillaceae</taxon>
        <taxon>Cytobacillus</taxon>
    </lineage>
</organism>
<comment type="caution">
    <text evidence="1">The sequence shown here is derived from an EMBL/GenBank/DDBJ whole genome shotgun (WGS) entry which is preliminary data.</text>
</comment>
<evidence type="ECO:0000313" key="2">
    <source>
        <dbReference type="Proteomes" id="UP000318667"/>
    </source>
</evidence>
<name>A0A562J3U9_9BACI</name>
<keyword evidence="2" id="KW-1185">Reference proteome</keyword>
<proteinExistence type="predicted"/>